<dbReference type="InterPro" id="IPR027417">
    <property type="entry name" value="P-loop_NTPase"/>
</dbReference>
<protein>
    <submittedName>
        <fullName evidence="2">DEAD/DEAH box helicase family protein</fullName>
    </submittedName>
</protein>
<dbReference type="Proteomes" id="UP001161580">
    <property type="component" value="Unassembled WGS sequence"/>
</dbReference>
<proteinExistence type="predicted"/>
<comment type="caution">
    <text evidence="2">The sequence shown here is derived from an EMBL/GenBank/DDBJ whole genome shotgun (WGS) entry which is preliminary data.</text>
</comment>
<gene>
    <name evidence="2" type="ORF">MRS75_23650</name>
</gene>
<keyword evidence="2" id="KW-0378">Hydrolase</keyword>
<dbReference type="Gene3D" id="3.40.50.300">
    <property type="entry name" value="P-loop containing nucleotide triphosphate hydrolases"/>
    <property type="match status" value="1"/>
</dbReference>
<dbReference type="GO" id="GO:0005524">
    <property type="term" value="F:ATP binding"/>
    <property type="evidence" value="ECO:0007669"/>
    <property type="project" value="InterPro"/>
</dbReference>
<dbReference type="AlphaFoldDB" id="A0AAE3QFW5"/>
<dbReference type="GO" id="GO:0016787">
    <property type="term" value="F:hydrolase activity"/>
    <property type="evidence" value="ECO:0007669"/>
    <property type="project" value="InterPro"/>
</dbReference>
<evidence type="ECO:0000313" key="2">
    <source>
        <dbReference type="EMBL" id="MDI7925057.1"/>
    </source>
</evidence>
<evidence type="ECO:0000259" key="1">
    <source>
        <dbReference type="Pfam" id="PF04851"/>
    </source>
</evidence>
<dbReference type="EMBL" id="JALDYZ010000022">
    <property type="protein sequence ID" value="MDI7925057.1"/>
    <property type="molecule type" value="Genomic_DNA"/>
</dbReference>
<evidence type="ECO:0000313" key="3">
    <source>
        <dbReference type="Proteomes" id="UP001161580"/>
    </source>
</evidence>
<organism evidence="2 3">
    <name type="scientific">Ferirhizobium litorale</name>
    <dbReference type="NCBI Taxonomy" id="2927786"/>
    <lineage>
        <taxon>Bacteria</taxon>
        <taxon>Pseudomonadati</taxon>
        <taxon>Pseudomonadota</taxon>
        <taxon>Alphaproteobacteria</taxon>
        <taxon>Hyphomicrobiales</taxon>
        <taxon>Rhizobiaceae</taxon>
        <taxon>Ferirhizobium</taxon>
    </lineage>
</organism>
<dbReference type="GO" id="GO:0003677">
    <property type="term" value="F:DNA binding"/>
    <property type="evidence" value="ECO:0007669"/>
    <property type="project" value="InterPro"/>
</dbReference>
<dbReference type="SUPFAM" id="SSF52540">
    <property type="entry name" value="P-loop containing nucleoside triphosphate hydrolases"/>
    <property type="match status" value="1"/>
</dbReference>
<sequence length="100" mass="10639">MIDFGKFKRPPGGGAPLDPIEIFKNSPNLGNAPNDLWEGQAQALKTWHVNRAKSDSLIVLNTGAGKSIVGVLIAQSLVNEKIGPVLFVCSTIDLVTQTAK</sequence>
<dbReference type="RefSeq" id="WP_311789266.1">
    <property type="nucleotide sequence ID" value="NZ_JALDYY010000026.1"/>
</dbReference>
<dbReference type="GO" id="GO:0004386">
    <property type="term" value="F:helicase activity"/>
    <property type="evidence" value="ECO:0007669"/>
    <property type="project" value="UniProtKB-KW"/>
</dbReference>
<reference evidence="2" key="1">
    <citation type="submission" date="2022-03" db="EMBL/GenBank/DDBJ databases">
        <title>Fererhizobium litorale gen. nov., sp. nov., isolated from sandy sediments of the Sea of Japan seashore.</title>
        <authorList>
            <person name="Romanenko L."/>
            <person name="Kurilenko V."/>
            <person name="Otstavnykh N."/>
            <person name="Svetashev V."/>
            <person name="Tekutyeva L."/>
            <person name="Isaeva M."/>
            <person name="Mikhailov V."/>
        </authorList>
    </citation>
    <scope>NUCLEOTIDE SEQUENCE</scope>
    <source>
        <strain evidence="2">KMM 9576</strain>
    </source>
</reference>
<dbReference type="InterPro" id="IPR006935">
    <property type="entry name" value="Helicase/UvrB_N"/>
</dbReference>
<keyword evidence="2" id="KW-0067">ATP-binding</keyword>
<accession>A0AAE3QFW5</accession>
<keyword evidence="2" id="KW-0347">Helicase</keyword>
<dbReference type="Pfam" id="PF04851">
    <property type="entry name" value="ResIII"/>
    <property type="match status" value="1"/>
</dbReference>
<feature type="domain" description="Helicase/UvrB N-terminal" evidence="1">
    <location>
        <begin position="38"/>
        <end position="99"/>
    </location>
</feature>
<name>A0AAE3QFW5_9HYPH</name>
<keyword evidence="3" id="KW-1185">Reference proteome</keyword>
<keyword evidence="2" id="KW-0547">Nucleotide-binding</keyword>